<sequence>MRKTTSITPSRFILSTLSAVVMATSLSGCLSGGGGGSSHDGGSAENPLKVTTQQGDYIGIEHDGMRVFRGLRYGVAERFAAPALPPAHADAIQLSETFGSSCPQDASPFGEASLDEDCLFLNVYAPEEPGEYPVMVWVHGGAFIYGSGGASYEPVRLVEQGVVVVTLNYRLGALGFLPHVALANANFGLQDQQLALQWVQDNIDQFDGDPDNVTLFGESAGGHSVMSQLASPGAAGLFHKAIVQSGSYNGAQVPLGDIPLGLDTVIPGGQSLFGLPTIAQTTCRDTPDAQLLQCLGDLSVRELLDAQPGNILPVTNTATLPRSINQALASGEFNEVPVMMGSNLDEGALFTLLALGDGEDLFTPAGYTAAVAKLLTEDPTLDAGQIADDYAAEQPTGPLQFVNAYSAIGTDWRFNCPNNNQWNLLQSQVDTWGYWFADRNAPNILAGVTAPFPLGAAHSFEIQYVLSSEQTLIDRGAGEDQLALAEHMARYWTNFAKYGDDPAIGPNGTDGAAEAVEWPRLTSGGQILRLDAPTPAAVDQSAFNTAHQCAYWENPPRIPLG</sequence>
<dbReference type="RefSeq" id="WP_074778572.1">
    <property type="nucleotide sequence ID" value="NZ_FOGN01000001.1"/>
</dbReference>
<dbReference type="PROSITE" id="PS51257">
    <property type="entry name" value="PROKAR_LIPOPROTEIN"/>
    <property type="match status" value="1"/>
</dbReference>
<organism evidence="4 5">
    <name type="scientific">Halopseudomonas bauzanensis</name>
    <dbReference type="NCBI Taxonomy" id="653930"/>
    <lineage>
        <taxon>Bacteria</taxon>
        <taxon>Pseudomonadati</taxon>
        <taxon>Pseudomonadota</taxon>
        <taxon>Gammaproteobacteria</taxon>
        <taxon>Pseudomonadales</taxon>
        <taxon>Pseudomonadaceae</taxon>
        <taxon>Halopseudomonas</taxon>
    </lineage>
</organism>
<evidence type="ECO:0000313" key="4">
    <source>
        <dbReference type="EMBL" id="SFL58277.1"/>
    </source>
</evidence>
<keyword evidence="1" id="KW-0732">Signal</keyword>
<evidence type="ECO:0000259" key="2">
    <source>
        <dbReference type="Pfam" id="PF00135"/>
    </source>
</evidence>
<dbReference type="InterPro" id="IPR019819">
    <property type="entry name" value="Carboxylesterase_B_CS"/>
</dbReference>
<dbReference type="InterPro" id="IPR050309">
    <property type="entry name" value="Type-B_Carboxylest/Lipase"/>
</dbReference>
<dbReference type="Proteomes" id="UP000186904">
    <property type="component" value="Unassembled WGS sequence"/>
</dbReference>
<name>A0A1I4IW76_9GAMM</name>
<proteinExistence type="predicted"/>
<dbReference type="Pfam" id="PF00135">
    <property type="entry name" value="COesterase"/>
    <property type="match status" value="1"/>
</dbReference>
<accession>A0A1I4IW76</accession>
<dbReference type="PROSITE" id="PS00941">
    <property type="entry name" value="CARBOXYLESTERASE_B_2"/>
    <property type="match status" value="1"/>
</dbReference>
<evidence type="ECO:0000313" key="5">
    <source>
        <dbReference type="Proteomes" id="UP000186599"/>
    </source>
</evidence>
<dbReference type="OrthoDB" id="9775851at2"/>
<dbReference type="EMBL" id="FOGN01000001">
    <property type="protein sequence ID" value="SER71830.1"/>
    <property type="molecule type" value="Genomic_DNA"/>
</dbReference>
<evidence type="ECO:0000313" key="6">
    <source>
        <dbReference type="Proteomes" id="UP000186904"/>
    </source>
</evidence>
<dbReference type="SUPFAM" id="SSF53474">
    <property type="entry name" value="alpha/beta-Hydrolases"/>
    <property type="match status" value="1"/>
</dbReference>
<feature type="domain" description="Carboxylesterase type B" evidence="2">
    <location>
        <begin position="49"/>
        <end position="551"/>
    </location>
</feature>
<dbReference type="EMBL" id="FOUA01000001">
    <property type="protein sequence ID" value="SFL58277.1"/>
    <property type="molecule type" value="Genomic_DNA"/>
</dbReference>
<feature type="chain" id="PRO_5010473124" evidence="1">
    <location>
        <begin position="24"/>
        <end position="561"/>
    </location>
</feature>
<dbReference type="InterPro" id="IPR029058">
    <property type="entry name" value="AB_hydrolase_fold"/>
</dbReference>
<feature type="signal peptide" evidence="1">
    <location>
        <begin position="1"/>
        <end position="23"/>
    </location>
</feature>
<gene>
    <name evidence="4" type="ORF">SAMN04487855_0235</name>
    <name evidence="3" type="ORF">SAMN05216589_1392</name>
</gene>
<reference evidence="5 6" key="1">
    <citation type="submission" date="2016-10" db="EMBL/GenBank/DDBJ databases">
        <authorList>
            <person name="de Groot N.N."/>
        </authorList>
    </citation>
    <scope>NUCLEOTIDE SEQUENCE [LARGE SCALE GENOMIC DNA]</scope>
    <source>
        <strain evidence="4 5">CGMCC 1.9095</strain>
        <strain evidence="3 6">DSM 22558</strain>
    </source>
</reference>
<dbReference type="PANTHER" id="PTHR11559">
    <property type="entry name" value="CARBOXYLESTERASE"/>
    <property type="match status" value="1"/>
</dbReference>
<evidence type="ECO:0000313" key="3">
    <source>
        <dbReference type="EMBL" id="SER71830.1"/>
    </source>
</evidence>
<protein>
    <submittedName>
        <fullName evidence="4">Para-nitrobenzyl esterase</fullName>
    </submittedName>
</protein>
<dbReference type="Proteomes" id="UP000186599">
    <property type="component" value="Unassembled WGS sequence"/>
</dbReference>
<dbReference type="AlphaFoldDB" id="A0A1I4IW76"/>
<evidence type="ECO:0000256" key="1">
    <source>
        <dbReference type="SAM" id="SignalP"/>
    </source>
</evidence>
<dbReference type="STRING" id="653930.SAMN05216589_1392"/>
<dbReference type="InterPro" id="IPR002018">
    <property type="entry name" value="CarbesteraseB"/>
</dbReference>
<dbReference type="Gene3D" id="3.40.50.1820">
    <property type="entry name" value="alpha/beta hydrolase"/>
    <property type="match status" value="1"/>
</dbReference>
<keyword evidence="5" id="KW-1185">Reference proteome</keyword>